<dbReference type="Proteomes" id="UP001152888">
    <property type="component" value="Unassembled WGS sequence"/>
</dbReference>
<keyword evidence="2" id="KW-1185">Reference proteome</keyword>
<evidence type="ECO:0000313" key="2">
    <source>
        <dbReference type="Proteomes" id="UP001152888"/>
    </source>
</evidence>
<protein>
    <submittedName>
        <fullName evidence="1">Uncharacterized protein</fullName>
    </submittedName>
</protein>
<accession>A0A9P0PA08</accession>
<dbReference type="EMBL" id="CAKOFQ010006855">
    <property type="protein sequence ID" value="CAH1977161.1"/>
    <property type="molecule type" value="Genomic_DNA"/>
</dbReference>
<comment type="caution">
    <text evidence="1">The sequence shown here is derived from an EMBL/GenBank/DDBJ whole genome shotgun (WGS) entry which is preliminary data.</text>
</comment>
<evidence type="ECO:0000313" key="1">
    <source>
        <dbReference type="EMBL" id="CAH1977161.1"/>
    </source>
</evidence>
<organism evidence="1 2">
    <name type="scientific">Acanthoscelides obtectus</name>
    <name type="common">Bean weevil</name>
    <name type="synonym">Bruchus obtectus</name>
    <dbReference type="NCBI Taxonomy" id="200917"/>
    <lineage>
        <taxon>Eukaryota</taxon>
        <taxon>Metazoa</taxon>
        <taxon>Ecdysozoa</taxon>
        <taxon>Arthropoda</taxon>
        <taxon>Hexapoda</taxon>
        <taxon>Insecta</taxon>
        <taxon>Pterygota</taxon>
        <taxon>Neoptera</taxon>
        <taxon>Endopterygota</taxon>
        <taxon>Coleoptera</taxon>
        <taxon>Polyphaga</taxon>
        <taxon>Cucujiformia</taxon>
        <taxon>Chrysomeloidea</taxon>
        <taxon>Chrysomelidae</taxon>
        <taxon>Bruchinae</taxon>
        <taxon>Bruchini</taxon>
        <taxon>Acanthoscelides</taxon>
    </lineage>
</organism>
<proteinExistence type="predicted"/>
<gene>
    <name evidence="1" type="ORF">ACAOBT_LOCUS12501</name>
</gene>
<reference evidence="1" key="1">
    <citation type="submission" date="2022-03" db="EMBL/GenBank/DDBJ databases">
        <authorList>
            <person name="Sayadi A."/>
        </authorList>
    </citation>
    <scope>NUCLEOTIDE SEQUENCE</scope>
</reference>
<name>A0A9P0PA08_ACAOB</name>
<dbReference type="AlphaFoldDB" id="A0A9P0PA08"/>
<sequence>MWGNCTQRVSVRNERVNTTVDNLSRPAAFSSLLTAKRKYCVTCLPYRAGDDYSTILFVYRYIINFREIHFHGENVTINLIEYTNIKMNHSKSIYFKFCIYSRNSR</sequence>